<proteinExistence type="predicted"/>
<organism evidence="2 3">
    <name type="scientific">Chelonobacter oris</name>
    <dbReference type="NCBI Taxonomy" id="505317"/>
    <lineage>
        <taxon>Bacteria</taxon>
        <taxon>Pseudomonadati</taxon>
        <taxon>Pseudomonadota</taxon>
        <taxon>Gammaproteobacteria</taxon>
        <taxon>Pasteurellales</taxon>
        <taxon>Pasteurellaceae</taxon>
        <taxon>Chelonobacter</taxon>
    </lineage>
</organism>
<dbReference type="InterPro" id="IPR007833">
    <property type="entry name" value="Capsule_polysaccharide_synth"/>
</dbReference>
<dbReference type="EMBL" id="JSUM01000003">
    <property type="protein sequence ID" value="KGQ70976.1"/>
    <property type="molecule type" value="Genomic_DNA"/>
</dbReference>
<dbReference type="Proteomes" id="UP000030380">
    <property type="component" value="Unassembled WGS sequence"/>
</dbReference>
<protein>
    <recommendedName>
        <fullName evidence="4">Capsular biosynthesis protein</fullName>
    </recommendedName>
</protein>
<accession>A0A0A3ANP2</accession>
<evidence type="ECO:0000313" key="2">
    <source>
        <dbReference type="EMBL" id="KGQ70976.1"/>
    </source>
</evidence>
<comment type="caution">
    <text evidence="2">The sequence shown here is derived from an EMBL/GenBank/DDBJ whole genome shotgun (WGS) entry which is preliminary data.</text>
</comment>
<gene>
    <name evidence="2" type="ORF">OA57_01635</name>
</gene>
<dbReference type="OrthoDB" id="7041624at2"/>
<dbReference type="STRING" id="505317.OA57_01635"/>
<dbReference type="GO" id="GO:0000271">
    <property type="term" value="P:polysaccharide biosynthetic process"/>
    <property type="evidence" value="ECO:0007669"/>
    <property type="project" value="InterPro"/>
</dbReference>
<dbReference type="RefSeq" id="WP_034612627.1">
    <property type="nucleotide sequence ID" value="NZ_JSUM01000003.1"/>
</dbReference>
<feature type="compositionally biased region" description="Polar residues" evidence="1">
    <location>
        <begin position="441"/>
        <end position="453"/>
    </location>
</feature>
<evidence type="ECO:0008006" key="4">
    <source>
        <dbReference type="Google" id="ProtNLM"/>
    </source>
</evidence>
<name>A0A0A3ANP2_9PAST</name>
<feature type="region of interest" description="Disordered" evidence="1">
    <location>
        <begin position="428"/>
        <end position="454"/>
    </location>
</feature>
<dbReference type="GO" id="GO:0015774">
    <property type="term" value="P:polysaccharide transport"/>
    <property type="evidence" value="ECO:0007669"/>
    <property type="project" value="InterPro"/>
</dbReference>
<dbReference type="Pfam" id="PF05159">
    <property type="entry name" value="Capsule_synth"/>
    <property type="match status" value="1"/>
</dbReference>
<reference evidence="2 3" key="1">
    <citation type="submission" date="2014-11" db="EMBL/GenBank/DDBJ databases">
        <title>Draft genome sequence of Chelonobacter oris 1662T, associated with respiratory disease in Hermann's Tortoises.</title>
        <authorList>
            <person name="Kudirkiene E."/>
            <person name="Hansen M.J."/>
            <person name="Bojesen A.M."/>
        </authorList>
    </citation>
    <scope>NUCLEOTIDE SEQUENCE [LARGE SCALE GENOMIC DNA]</scope>
    <source>
        <strain evidence="2 3">1662</strain>
    </source>
</reference>
<dbReference type="AlphaFoldDB" id="A0A0A3ANP2"/>
<keyword evidence="3" id="KW-1185">Reference proteome</keyword>
<sequence length="512" mass="60025">MILFSDDFNFKKENFPELYACLEKHGFSFKFDKGHSERKKKWGDYTKYIVNNIESISLNSLDNKSYKGYNIKSIIYMELLYACASTELWRRVENIDENTFWKYIIEYYPHYILGAVNEAKFWIDYWIENINFTKISVGLCFGGSTIYTRAFCEVMKLNNKPVFCMEHFLTGRDFYFELRYQSLPNNTMLQSDLYYKNILINQSSSLKYDDVALKFDNRNNKNVKQPAYTSVIEENYILILAQVSNDFSICSEGNLYKNSISFYKNIIDIILNNSNKDIIIKTHPYEKNKLHKGVSSTYQNLSDFISQKSGSFQKRIKLYEDKSIEGLLDKCDYVITLNSQSGLEALYRNKIVATFGSPFYRNKGFTYDFTDLEEFKENINNIKLKTEHIQNFYKYMSVFFGELIGKGEKEKVFERIKPFIKLNNTVSTSLSNDDRKKNSNKEINNSGAKSINKSKLVGGQPKLTRDISYKNERVKNNVSKNKRLLKKLIKNPKAFLLDSKFGFLRFLGGFFK</sequence>
<evidence type="ECO:0000313" key="3">
    <source>
        <dbReference type="Proteomes" id="UP000030380"/>
    </source>
</evidence>
<evidence type="ECO:0000256" key="1">
    <source>
        <dbReference type="SAM" id="MobiDB-lite"/>
    </source>
</evidence>